<keyword evidence="3" id="KW-0010">Activator</keyword>
<dbReference type="PROSITE" id="PS00519">
    <property type="entry name" value="HTH_ASNC_1"/>
    <property type="match status" value="1"/>
</dbReference>
<organism evidence="7 8">
    <name type="scientific">Oceanicoccus sagamiensis</name>
    <dbReference type="NCBI Taxonomy" id="716816"/>
    <lineage>
        <taxon>Bacteria</taxon>
        <taxon>Pseudomonadati</taxon>
        <taxon>Pseudomonadota</taxon>
        <taxon>Gammaproteobacteria</taxon>
        <taxon>Cellvibrionales</taxon>
        <taxon>Spongiibacteraceae</taxon>
        <taxon>Oceanicoccus</taxon>
    </lineage>
</organism>
<sequence length="159" mass="18045">MKAQKPLTRIDSNILRELQADGRITYAELARRVGLTTTPCMERVKRMEREGVIKGYTALLDPTYLQAGLVVFVQIRLSRTSQDIFEQFKEAAVALQEVQECYLVSGNFDYLIKARVADMAAYREFLGETLLTLPGVQESTSYVVMEQVKETLNIAVPYK</sequence>
<keyword evidence="1" id="KW-0805">Transcription regulation</keyword>
<dbReference type="OrthoDB" id="8590699at2"/>
<evidence type="ECO:0000313" key="8">
    <source>
        <dbReference type="Proteomes" id="UP000193450"/>
    </source>
</evidence>
<dbReference type="Proteomes" id="UP000193450">
    <property type="component" value="Chromosome"/>
</dbReference>
<evidence type="ECO:0000256" key="2">
    <source>
        <dbReference type="ARBA" id="ARBA00023125"/>
    </source>
</evidence>
<dbReference type="SUPFAM" id="SSF46785">
    <property type="entry name" value="Winged helix' DNA-binding domain"/>
    <property type="match status" value="1"/>
</dbReference>
<dbReference type="InterPro" id="IPR019887">
    <property type="entry name" value="Tscrpt_reg_AsnC/Lrp_C"/>
</dbReference>
<name>A0A1X9N7M2_9GAMM</name>
<evidence type="ECO:0000256" key="5">
    <source>
        <dbReference type="ARBA" id="ARBA00039227"/>
    </source>
</evidence>
<reference evidence="7 8" key="1">
    <citation type="submission" date="2016-11" db="EMBL/GenBank/DDBJ databases">
        <title>Trade-off between light-utilization and light-protection in marine flavobacteria.</title>
        <authorList>
            <person name="Kumagai Y."/>
        </authorList>
    </citation>
    <scope>NUCLEOTIDE SEQUENCE [LARGE SCALE GENOMIC DNA]</scope>
    <source>
        <strain evidence="7 8">NBRC 107125</strain>
    </source>
</reference>
<feature type="domain" description="HTH asnC-type" evidence="6">
    <location>
        <begin position="7"/>
        <end position="70"/>
    </location>
</feature>
<proteinExistence type="predicted"/>
<dbReference type="InterPro" id="IPR036388">
    <property type="entry name" value="WH-like_DNA-bd_sf"/>
</dbReference>
<evidence type="ECO:0000256" key="4">
    <source>
        <dbReference type="ARBA" id="ARBA00023163"/>
    </source>
</evidence>
<accession>A0A1X9N7M2</accession>
<dbReference type="InterPro" id="IPR036390">
    <property type="entry name" value="WH_DNA-bd_sf"/>
</dbReference>
<dbReference type="GO" id="GO:0006524">
    <property type="term" value="P:alanine catabolic process"/>
    <property type="evidence" value="ECO:0007669"/>
    <property type="project" value="TreeGrafter"/>
</dbReference>
<dbReference type="InterPro" id="IPR011008">
    <property type="entry name" value="Dimeric_a/b-barrel"/>
</dbReference>
<dbReference type="Pfam" id="PF01037">
    <property type="entry name" value="AsnC_trans_reg"/>
    <property type="match status" value="1"/>
</dbReference>
<evidence type="ECO:0000256" key="3">
    <source>
        <dbReference type="ARBA" id="ARBA00023159"/>
    </source>
</evidence>
<dbReference type="KEGG" id="osg:BST96_08020"/>
<dbReference type="PROSITE" id="PS50956">
    <property type="entry name" value="HTH_ASNC_2"/>
    <property type="match status" value="1"/>
</dbReference>
<dbReference type="GO" id="GO:0043201">
    <property type="term" value="P:response to L-leucine"/>
    <property type="evidence" value="ECO:0007669"/>
    <property type="project" value="TreeGrafter"/>
</dbReference>
<evidence type="ECO:0000313" key="7">
    <source>
        <dbReference type="EMBL" id="ARN74070.1"/>
    </source>
</evidence>
<keyword evidence="2" id="KW-0238">DNA-binding</keyword>
<dbReference type="InterPro" id="IPR000485">
    <property type="entry name" value="AsnC-type_HTH_dom"/>
</dbReference>
<dbReference type="SUPFAM" id="SSF54909">
    <property type="entry name" value="Dimeric alpha+beta barrel"/>
    <property type="match status" value="1"/>
</dbReference>
<dbReference type="InterPro" id="IPR019885">
    <property type="entry name" value="Tscrpt_reg_HTH_AsnC-type_CS"/>
</dbReference>
<evidence type="ECO:0000256" key="1">
    <source>
        <dbReference type="ARBA" id="ARBA00023015"/>
    </source>
</evidence>
<dbReference type="SMART" id="SM00344">
    <property type="entry name" value="HTH_ASNC"/>
    <property type="match status" value="1"/>
</dbReference>
<dbReference type="Gene3D" id="3.30.70.920">
    <property type="match status" value="1"/>
</dbReference>
<protein>
    <recommendedName>
        <fullName evidence="5">Leucine-responsive regulatory protein</fullName>
    </recommendedName>
</protein>
<gene>
    <name evidence="7" type="ORF">BST96_08020</name>
</gene>
<dbReference type="RefSeq" id="WP_085758201.1">
    <property type="nucleotide sequence ID" value="NZ_CP019343.1"/>
</dbReference>
<dbReference type="InterPro" id="IPR019888">
    <property type="entry name" value="Tscrpt_reg_AsnC-like"/>
</dbReference>
<keyword evidence="8" id="KW-1185">Reference proteome</keyword>
<dbReference type="PRINTS" id="PR00033">
    <property type="entry name" value="HTHASNC"/>
</dbReference>
<dbReference type="PANTHER" id="PTHR30154">
    <property type="entry name" value="LEUCINE-RESPONSIVE REGULATORY PROTEIN"/>
    <property type="match status" value="1"/>
</dbReference>
<dbReference type="Pfam" id="PF13412">
    <property type="entry name" value="HTH_24"/>
    <property type="match status" value="1"/>
</dbReference>
<dbReference type="EMBL" id="CP019343">
    <property type="protein sequence ID" value="ARN74070.1"/>
    <property type="molecule type" value="Genomic_DNA"/>
</dbReference>
<dbReference type="PANTHER" id="PTHR30154:SF0">
    <property type="entry name" value="LEUCINE-RESPONSIVE REGULATORY PROTEIN"/>
    <property type="match status" value="1"/>
</dbReference>
<dbReference type="Gene3D" id="1.10.10.10">
    <property type="entry name" value="Winged helix-like DNA-binding domain superfamily/Winged helix DNA-binding domain"/>
    <property type="match status" value="1"/>
</dbReference>
<dbReference type="AlphaFoldDB" id="A0A1X9N7M2"/>
<evidence type="ECO:0000259" key="6">
    <source>
        <dbReference type="PROSITE" id="PS50956"/>
    </source>
</evidence>
<dbReference type="GO" id="GO:0043565">
    <property type="term" value="F:sequence-specific DNA binding"/>
    <property type="evidence" value="ECO:0007669"/>
    <property type="project" value="InterPro"/>
</dbReference>
<dbReference type="GO" id="GO:0005829">
    <property type="term" value="C:cytosol"/>
    <property type="evidence" value="ECO:0007669"/>
    <property type="project" value="TreeGrafter"/>
</dbReference>
<dbReference type="STRING" id="716816.BST96_08020"/>
<keyword evidence="4" id="KW-0804">Transcription</keyword>